<dbReference type="Ensembl" id="ENSMCST00000003557.1">
    <property type="protein sequence ID" value="ENSMCSP00000003483.1"/>
    <property type="gene ID" value="ENSMCSG00000002454.1"/>
</dbReference>
<sequence>MAAVDSGRGGAARKGREAGPPLLSLEQDGGAGLYRPAPGLAGRAVTCRALPGSAESLQRRGGRGTGRERSWSGTGIEIDMEMEMGCAALLWGTILLGCSCGPGPPGVGAAPLVTDTYVLDDMDGLGREFDGIGAVSGGGATSRLLVNYQEPYRSQILDYLFKPNFGASLHILKVEIGGDAQSTDGTEPSHMHYENDENYFRGYEWWLMKEAKKRNPQIKLIGLPWAFPGWIGKGENWPYDYPDVTAYYIVSWILGAKQYHGLDIDYIGYITTTVLCYSAYVEVVN</sequence>
<evidence type="ECO:0000313" key="12">
    <source>
        <dbReference type="Proteomes" id="UP000694560"/>
    </source>
</evidence>
<dbReference type="GO" id="GO:0006683">
    <property type="term" value="P:galactosylceramide catabolic process"/>
    <property type="evidence" value="ECO:0007669"/>
    <property type="project" value="InterPro"/>
</dbReference>
<dbReference type="InterPro" id="IPR017853">
    <property type="entry name" value="GH"/>
</dbReference>
<reference evidence="11" key="1">
    <citation type="submission" date="2025-08" db="UniProtKB">
        <authorList>
            <consortium name="Ensembl"/>
        </authorList>
    </citation>
    <scope>IDENTIFICATION</scope>
</reference>
<evidence type="ECO:0000256" key="9">
    <source>
        <dbReference type="SAM" id="MobiDB-lite"/>
    </source>
</evidence>
<dbReference type="Gene3D" id="3.20.20.70">
    <property type="entry name" value="Aldolase class I"/>
    <property type="match status" value="1"/>
</dbReference>
<dbReference type="SUPFAM" id="SSF51445">
    <property type="entry name" value="(Trans)glycosidases"/>
    <property type="match status" value="1"/>
</dbReference>
<dbReference type="GO" id="GO:0005764">
    <property type="term" value="C:lysosome"/>
    <property type="evidence" value="ECO:0007669"/>
    <property type="project" value="TreeGrafter"/>
</dbReference>
<reference evidence="11" key="2">
    <citation type="submission" date="2025-09" db="UniProtKB">
        <authorList>
            <consortium name="Ensembl"/>
        </authorList>
    </citation>
    <scope>IDENTIFICATION</scope>
</reference>
<evidence type="ECO:0000256" key="3">
    <source>
        <dbReference type="ARBA" id="ARBA00019657"/>
    </source>
</evidence>
<dbReference type="Gene3D" id="3.20.20.80">
    <property type="entry name" value="Glycosidases"/>
    <property type="match status" value="1"/>
</dbReference>
<dbReference type="Pfam" id="PF02057">
    <property type="entry name" value="Glyco_hydro_59"/>
    <property type="match status" value="1"/>
</dbReference>
<evidence type="ECO:0000313" key="11">
    <source>
        <dbReference type="Ensembl" id="ENSMCSP00000003483.1"/>
    </source>
</evidence>
<evidence type="ECO:0000256" key="1">
    <source>
        <dbReference type="ARBA" id="ARBA00005637"/>
    </source>
</evidence>
<feature type="region of interest" description="Disordered" evidence="9">
    <location>
        <begin position="1"/>
        <end position="27"/>
    </location>
</feature>
<organism evidence="11 12">
    <name type="scientific">Malurus cyaneus samueli</name>
    <dbReference type="NCBI Taxonomy" id="2593467"/>
    <lineage>
        <taxon>Eukaryota</taxon>
        <taxon>Metazoa</taxon>
        <taxon>Chordata</taxon>
        <taxon>Craniata</taxon>
        <taxon>Vertebrata</taxon>
        <taxon>Euteleostomi</taxon>
        <taxon>Archelosauria</taxon>
        <taxon>Archosauria</taxon>
        <taxon>Dinosauria</taxon>
        <taxon>Saurischia</taxon>
        <taxon>Theropoda</taxon>
        <taxon>Coelurosauria</taxon>
        <taxon>Aves</taxon>
        <taxon>Neognathae</taxon>
        <taxon>Neoaves</taxon>
        <taxon>Telluraves</taxon>
        <taxon>Australaves</taxon>
        <taxon>Passeriformes</taxon>
        <taxon>Meliphagoidea</taxon>
        <taxon>Maluridae</taxon>
        <taxon>Malurus</taxon>
    </lineage>
</organism>
<dbReference type="GO" id="GO:0016020">
    <property type="term" value="C:membrane"/>
    <property type="evidence" value="ECO:0007669"/>
    <property type="project" value="GOC"/>
</dbReference>
<dbReference type="InterPro" id="IPR001286">
    <property type="entry name" value="Glyco_hydro_59"/>
</dbReference>
<proteinExistence type="inferred from homology"/>
<comment type="catalytic activity">
    <reaction evidence="8">
        <text>beta-D-galactosyl-(1&lt;-&gt;1)-sphing-4-enine + H2O = sphing-4-enine + D-galactose</text>
        <dbReference type="Rhea" id="RHEA:43908"/>
        <dbReference type="ChEBI" id="CHEBI:4139"/>
        <dbReference type="ChEBI" id="CHEBI:15377"/>
        <dbReference type="ChEBI" id="CHEBI:57756"/>
        <dbReference type="ChEBI" id="CHEBI:57934"/>
    </reaction>
    <physiologicalReaction direction="left-to-right" evidence="8">
        <dbReference type="Rhea" id="RHEA:43909"/>
    </physiologicalReaction>
</comment>
<dbReference type="PRINTS" id="PR00850">
    <property type="entry name" value="GLHYDRLASE59"/>
</dbReference>
<dbReference type="GO" id="GO:0004336">
    <property type="term" value="F:galactosylceramidase activity"/>
    <property type="evidence" value="ECO:0007669"/>
    <property type="project" value="UniProtKB-EC"/>
</dbReference>
<keyword evidence="5" id="KW-0442">Lipid degradation</keyword>
<accession>A0A8C5T715</accession>
<evidence type="ECO:0000256" key="4">
    <source>
        <dbReference type="ARBA" id="ARBA00022919"/>
    </source>
</evidence>
<comment type="catalytic activity">
    <reaction evidence="6">
        <text>a D-galactosylceramide + H2O = an N-acyl-sphingoid base + D-galactose</text>
        <dbReference type="Rhea" id="RHEA:43412"/>
        <dbReference type="ChEBI" id="CHEBI:4139"/>
        <dbReference type="ChEBI" id="CHEBI:15377"/>
        <dbReference type="ChEBI" id="CHEBI:36498"/>
        <dbReference type="ChEBI" id="CHEBI:83273"/>
    </reaction>
    <physiologicalReaction direction="left-to-right" evidence="6">
        <dbReference type="Rhea" id="RHEA:43413"/>
    </physiologicalReaction>
</comment>
<keyword evidence="12" id="KW-1185">Reference proteome</keyword>
<dbReference type="PANTHER" id="PTHR15172:SF1">
    <property type="entry name" value="GALACTOCEREBROSIDASE"/>
    <property type="match status" value="1"/>
</dbReference>
<feature type="domain" description="Glycosyl hydrolase family 59 catalytic" evidence="10">
    <location>
        <begin position="129"/>
        <end position="270"/>
    </location>
</feature>
<keyword evidence="5" id="KW-0443">Lipid metabolism</keyword>
<dbReference type="EC" id="3.2.1.46" evidence="2"/>
<evidence type="ECO:0000259" key="10">
    <source>
        <dbReference type="Pfam" id="PF02057"/>
    </source>
</evidence>
<protein>
    <recommendedName>
        <fullName evidence="3">Galactocerebrosidase</fullName>
        <ecNumber evidence="2">3.2.1.46</ecNumber>
    </recommendedName>
    <alternativeName>
        <fullName evidence="7">Galactosylceramidase</fullName>
    </alternativeName>
</protein>
<dbReference type="PANTHER" id="PTHR15172">
    <property type="entry name" value="GALACTOCEREBROSIDASE"/>
    <property type="match status" value="1"/>
</dbReference>
<evidence type="ECO:0000256" key="5">
    <source>
        <dbReference type="ARBA" id="ARBA00022963"/>
    </source>
</evidence>
<dbReference type="Proteomes" id="UP000694560">
    <property type="component" value="Unplaced"/>
</dbReference>
<name>A0A8C5T715_9PASS</name>
<keyword evidence="4" id="KW-0746">Sphingolipid metabolism</keyword>
<dbReference type="AlphaFoldDB" id="A0A8C5T715"/>
<evidence type="ECO:0000256" key="8">
    <source>
        <dbReference type="ARBA" id="ARBA00048813"/>
    </source>
</evidence>
<dbReference type="InterPro" id="IPR013785">
    <property type="entry name" value="Aldolase_TIM"/>
</dbReference>
<evidence type="ECO:0000256" key="2">
    <source>
        <dbReference type="ARBA" id="ARBA00012657"/>
    </source>
</evidence>
<evidence type="ECO:0000256" key="6">
    <source>
        <dbReference type="ARBA" id="ARBA00023982"/>
    </source>
</evidence>
<dbReference type="InterPro" id="IPR049161">
    <property type="entry name" value="GH59_cat"/>
</dbReference>
<evidence type="ECO:0000256" key="7">
    <source>
        <dbReference type="ARBA" id="ARBA00033098"/>
    </source>
</evidence>
<comment type="similarity">
    <text evidence="1">Belongs to the glycosyl hydrolase 59 family.</text>
</comment>